<evidence type="ECO:0000256" key="2">
    <source>
        <dbReference type="ARBA" id="ARBA00022692"/>
    </source>
</evidence>
<feature type="transmembrane region" description="Helical" evidence="5">
    <location>
        <begin position="12"/>
        <end position="32"/>
    </location>
</feature>
<dbReference type="InterPro" id="IPR017452">
    <property type="entry name" value="GPCR_Rhodpsn_7TM"/>
</dbReference>
<dbReference type="PROSITE" id="PS50262">
    <property type="entry name" value="G_PROTEIN_RECEP_F1_2"/>
    <property type="match status" value="1"/>
</dbReference>
<dbReference type="GO" id="GO:0016020">
    <property type="term" value="C:membrane"/>
    <property type="evidence" value="ECO:0007669"/>
    <property type="project" value="UniProtKB-SubCell"/>
</dbReference>
<protein>
    <recommendedName>
        <fullName evidence="6">G-protein coupled receptors family 1 profile domain-containing protein</fullName>
    </recommendedName>
</protein>
<organism evidence="7 8">
    <name type="scientific">Adineta ricciae</name>
    <name type="common">Rotifer</name>
    <dbReference type="NCBI Taxonomy" id="249248"/>
    <lineage>
        <taxon>Eukaryota</taxon>
        <taxon>Metazoa</taxon>
        <taxon>Spiralia</taxon>
        <taxon>Gnathifera</taxon>
        <taxon>Rotifera</taxon>
        <taxon>Eurotatoria</taxon>
        <taxon>Bdelloidea</taxon>
        <taxon>Adinetida</taxon>
        <taxon>Adinetidae</taxon>
        <taxon>Adineta</taxon>
    </lineage>
</organism>
<accession>A0A813X4C1</accession>
<sequence length="315" mass="36127">MVSLAEITSHLIRFGYVIMLILGITGHLLNILTFLSKDFGKNVCVFYMICSTILDLFAINGGIIPIVLIDYAAYNIPNANRFTCKIYYHVVFLFWPAMASTCLFLMTFDRCLSTSRNVRWRRLSSIPFARRLFTVTLLFLFVSSAFCWIVYDLSDGICTTTSSTGAMAVVVYGNIFISLIPHGGMIICSIVAWIHIRQLAHRINPNTTSNNESSAVQRMNRQLFILIFVQAGVAVILEFQRNIVATYSLITSSMQKSIEHQQIEYLITHVSIILYTIKYSFSFYLNYMCSSMFRKTFHKCVKSLVQRCFRFDQHN</sequence>
<evidence type="ECO:0000256" key="5">
    <source>
        <dbReference type="SAM" id="Phobius"/>
    </source>
</evidence>
<feature type="transmembrane region" description="Helical" evidence="5">
    <location>
        <begin position="263"/>
        <end position="285"/>
    </location>
</feature>
<feature type="domain" description="G-protein coupled receptors family 1 profile" evidence="6">
    <location>
        <begin position="26"/>
        <end position="286"/>
    </location>
</feature>
<dbReference type="EMBL" id="CAJNOR010000262">
    <property type="protein sequence ID" value="CAF0859626.1"/>
    <property type="molecule type" value="Genomic_DNA"/>
</dbReference>
<evidence type="ECO:0000256" key="4">
    <source>
        <dbReference type="ARBA" id="ARBA00023136"/>
    </source>
</evidence>
<gene>
    <name evidence="7" type="ORF">XAT740_LOCUS5917</name>
</gene>
<keyword evidence="4 5" id="KW-0472">Membrane</keyword>
<comment type="subcellular location">
    <subcellularLocation>
        <location evidence="1">Membrane</location>
    </subcellularLocation>
</comment>
<keyword evidence="2 5" id="KW-0812">Transmembrane</keyword>
<dbReference type="SUPFAM" id="SSF81321">
    <property type="entry name" value="Family A G protein-coupled receptor-like"/>
    <property type="match status" value="1"/>
</dbReference>
<evidence type="ECO:0000256" key="3">
    <source>
        <dbReference type="ARBA" id="ARBA00022989"/>
    </source>
</evidence>
<feature type="transmembrane region" description="Helical" evidence="5">
    <location>
        <begin position="86"/>
        <end position="108"/>
    </location>
</feature>
<comment type="caution">
    <text evidence="7">The sequence shown here is derived from an EMBL/GenBank/DDBJ whole genome shotgun (WGS) entry which is preliminary data.</text>
</comment>
<keyword evidence="8" id="KW-1185">Reference proteome</keyword>
<reference evidence="7" key="1">
    <citation type="submission" date="2021-02" db="EMBL/GenBank/DDBJ databases">
        <authorList>
            <person name="Nowell W R."/>
        </authorList>
    </citation>
    <scope>NUCLEOTIDE SEQUENCE</scope>
</reference>
<proteinExistence type="predicted"/>
<evidence type="ECO:0000313" key="7">
    <source>
        <dbReference type="EMBL" id="CAF0859626.1"/>
    </source>
</evidence>
<feature type="transmembrane region" description="Helical" evidence="5">
    <location>
        <begin position="44"/>
        <end position="74"/>
    </location>
</feature>
<name>A0A813X4C1_ADIRI</name>
<feature type="transmembrane region" description="Helical" evidence="5">
    <location>
        <begin position="128"/>
        <end position="151"/>
    </location>
</feature>
<evidence type="ECO:0000313" key="8">
    <source>
        <dbReference type="Proteomes" id="UP000663828"/>
    </source>
</evidence>
<feature type="transmembrane region" description="Helical" evidence="5">
    <location>
        <begin position="223"/>
        <end position="243"/>
    </location>
</feature>
<evidence type="ECO:0000259" key="6">
    <source>
        <dbReference type="PROSITE" id="PS50262"/>
    </source>
</evidence>
<dbReference type="Gene3D" id="1.20.1070.10">
    <property type="entry name" value="Rhodopsin 7-helix transmembrane proteins"/>
    <property type="match status" value="1"/>
</dbReference>
<dbReference type="AlphaFoldDB" id="A0A813X4C1"/>
<keyword evidence="3 5" id="KW-1133">Transmembrane helix</keyword>
<feature type="transmembrane region" description="Helical" evidence="5">
    <location>
        <begin position="171"/>
        <end position="194"/>
    </location>
</feature>
<dbReference type="Proteomes" id="UP000663828">
    <property type="component" value="Unassembled WGS sequence"/>
</dbReference>
<evidence type="ECO:0000256" key="1">
    <source>
        <dbReference type="ARBA" id="ARBA00004370"/>
    </source>
</evidence>